<feature type="region of interest" description="Disordered" evidence="1">
    <location>
        <begin position="484"/>
        <end position="507"/>
    </location>
</feature>
<proteinExistence type="predicted"/>
<protein>
    <submittedName>
        <fullName evidence="4">Diguanylate cyclase (GGDEF)-like protein</fullName>
    </submittedName>
</protein>
<dbReference type="InParanoid" id="A0A3N1G9L8"/>
<keyword evidence="2" id="KW-0472">Membrane</keyword>
<evidence type="ECO:0000259" key="3">
    <source>
        <dbReference type="PROSITE" id="PS50887"/>
    </source>
</evidence>
<name>A0A3N1G9L8_9ACTN</name>
<keyword evidence="2" id="KW-0812">Transmembrane</keyword>
<feature type="transmembrane region" description="Helical" evidence="2">
    <location>
        <begin position="145"/>
        <end position="166"/>
    </location>
</feature>
<organism evidence="4 5">
    <name type="scientific">Pseudokineococcus lusitanus</name>
    <dbReference type="NCBI Taxonomy" id="763993"/>
    <lineage>
        <taxon>Bacteria</taxon>
        <taxon>Bacillati</taxon>
        <taxon>Actinomycetota</taxon>
        <taxon>Actinomycetes</taxon>
        <taxon>Kineosporiales</taxon>
        <taxon>Kineosporiaceae</taxon>
        <taxon>Pseudokineococcus</taxon>
    </lineage>
</organism>
<accession>A0A3N1G9L8</accession>
<feature type="transmembrane region" description="Helical" evidence="2">
    <location>
        <begin position="208"/>
        <end position="228"/>
    </location>
</feature>
<evidence type="ECO:0000256" key="1">
    <source>
        <dbReference type="SAM" id="MobiDB-lite"/>
    </source>
</evidence>
<reference evidence="4 5" key="1">
    <citation type="journal article" date="2015" name="Stand. Genomic Sci.">
        <title>Genomic Encyclopedia of Bacterial and Archaeal Type Strains, Phase III: the genomes of soil and plant-associated and newly described type strains.</title>
        <authorList>
            <person name="Whitman W.B."/>
            <person name="Woyke T."/>
            <person name="Klenk H.P."/>
            <person name="Zhou Y."/>
            <person name="Lilburn T.G."/>
            <person name="Beck B.J."/>
            <person name="De Vos P."/>
            <person name="Vandamme P."/>
            <person name="Eisen J.A."/>
            <person name="Garrity G."/>
            <person name="Hugenholtz P."/>
            <person name="Kyrpides N.C."/>
        </authorList>
    </citation>
    <scope>NUCLEOTIDE SEQUENCE [LARGE SCALE GENOMIC DNA]</scope>
    <source>
        <strain evidence="4 5">CECT 7306</strain>
    </source>
</reference>
<feature type="transmembrane region" description="Helical" evidence="2">
    <location>
        <begin position="172"/>
        <end position="192"/>
    </location>
</feature>
<dbReference type="RefSeq" id="WP_123380942.1">
    <property type="nucleotide sequence ID" value="NZ_RJKN01000008.1"/>
</dbReference>
<dbReference type="OrthoDB" id="23692at2"/>
<dbReference type="InterPro" id="IPR029787">
    <property type="entry name" value="Nucleotide_cyclase"/>
</dbReference>
<dbReference type="SMART" id="SM00267">
    <property type="entry name" value="GGDEF"/>
    <property type="match status" value="1"/>
</dbReference>
<dbReference type="Pfam" id="PF00990">
    <property type="entry name" value="GGDEF"/>
    <property type="match status" value="1"/>
</dbReference>
<evidence type="ECO:0000313" key="5">
    <source>
        <dbReference type="Proteomes" id="UP000276232"/>
    </source>
</evidence>
<dbReference type="InterPro" id="IPR000160">
    <property type="entry name" value="GGDEF_dom"/>
</dbReference>
<dbReference type="CDD" id="cd01949">
    <property type="entry name" value="GGDEF"/>
    <property type="match status" value="1"/>
</dbReference>
<feature type="transmembrane region" description="Helical" evidence="2">
    <location>
        <begin position="240"/>
        <end position="257"/>
    </location>
</feature>
<gene>
    <name evidence="4" type="ORF">EDC03_2863</name>
</gene>
<keyword evidence="5" id="KW-1185">Reference proteome</keyword>
<feature type="transmembrane region" description="Helical" evidence="2">
    <location>
        <begin position="116"/>
        <end position="133"/>
    </location>
</feature>
<dbReference type="NCBIfam" id="TIGR00254">
    <property type="entry name" value="GGDEF"/>
    <property type="match status" value="1"/>
</dbReference>
<dbReference type="InterPro" id="IPR052155">
    <property type="entry name" value="Biofilm_reg_signaling"/>
</dbReference>
<dbReference type="Proteomes" id="UP000276232">
    <property type="component" value="Unassembled WGS sequence"/>
</dbReference>
<feature type="transmembrane region" description="Helical" evidence="2">
    <location>
        <begin position="25"/>
        <end position="44"/>
    </location>
</feature>
<dbReference type="AlphaFoldDB" id="A0A3N1G9L8"/>
<evidence type="ECO:0000256" key="2">
    <source>
        <dbReference type="SAM" id="Phobius"/>
    </source>
</evidence>
<dbReference type="PANTHER" id="PTHR44757">
    <property type="entry name" value="DIGUANYLATE CYCLASE DGCP"/>
    <property type="match status" value="1"/>
</dbReference>
<dbReference type="PANTHER" id="PTHR44757:SF2">
    <property type="entry name" value="BIOFILM ARCHITECTURE MAINTENANCE PROTEIN MBAA"/>
    <property type="match status" value="1"/>
</dbReference>
<feature type="transmembrane region" description="Helical" evidence="2">
    <location>
        <begin position="50"/>
        <end position="72"/>
    </location>
</feature>
<evidence type="ECO:0000313" key="4">
    <source>
        <dbReference type="EMBL" id="ROP26935.1"/>
    </source>
</evidence>
<feature type="transmembrane region" description="Helical" evidence="2">
    <location>
        <begin position="296"/>
        <end position="317"/>
    </location>
</feature>
<feature type="transmembrane region" description="Helical" evidence="2">
    <location>
        <begin position="269"/>
        <end position="290"/>
    </location>
</feature>
<keyword evidence="2" id="KW-1133">Transmembrane helix</keyword>
<comment type="caution">
    <text evidence="4">The sequence shown here is derived from an EMBL/GenBank/DDBJ whole genome shotgun (WGS) entry which is preliminary data.</text>
</comment>
<dbReference type="PROSITE" id="PS50887">
    <property type="entry name" value="GGDEF"/>
    <property type="match status" value="1"/>
</dbReference>
<dbReference type="InterPro" id="IPR043128">
    <property type="entry name" value="Rev_trsase/Diguanyl_cyclase"/>
</dbReference>
<dbReference type="SUPFAM" id="SSF55073">
    <property type="entry name" value="Nucleotide cyclase"/>
    <property type="match status" value="1"/>
</dbReference>
<sequence>MSAGRAVLATVRDAVLPPDLPGRRALGALLLPLAVTAALLLTPVGRAAPLLLGVVVAALGTLAAAVPAVVALRRAPARRTQLRFLLLGILVWTASHVVLVHDVLDGGLDPLPPSRHPFAVAILLLATAVLLDDRRSTAAPVAVEALVVIGGGATTTAAVLAGPVVLGWVPPLAAFALLVPGTWLALVVVVLARRRLPGRRPGRRDVRLVLGLLLLAVAEATFLVPVGLAELGRLGQPGRLLAYVVGLLLLSTALARPPTGAADGVRRPAVVPVVVVSATSVLLVALNGVLPPPFGPVVVATAVVTSVAVHVLLAVTLRTAGGAHAAHEDALTDDLTGAANRRALRREVGSRASRGALGLVLVDLDGFKGVNDAYGHAAGDAVLVATAARLRAAAGPDALVARLGGDEFAVLVRGADAGADAVTALAGRCAVALGRPVEHDGALLPGAGSVGTARCLLTGAGPEDAATALDHLLRTADRAMYAVKASRPPRPRGPVGLEDPAPAAAHA</sequence>
<dbReference type="EMBL" id="RJKN01000008">
    <property type="protein sequence ID" value="ROP26935.1"/>
    <property type="molecule type" value="Genomic_DNA"/>
</dbReference>
<feature type="transmembrane region" description="Helical" evidence="2">
    <location>
        <begin position="84"/>
        <end position="104"/>
    </location>
</feature>
<feature type="domain" description="GGDEF" evidence="3">
    <location>
        <begin position="355"/>
        <end position="500"/>
    </location>
</feature>
<dbReference type="Gene3D" id="3.30.70.270">
    <property type="match status" value="1"/>
</dbReference>